<feature type="domain" description="VOC" evidence="2">
    <location>
        <begin position="10"/>
        <end position="150"/>
    </location>
</feature>
<dbReference type="InterPro" id="IPR004360">
    <property type="entry name" value="Glyas_Fos-R_dOase_dom"/>
</dbReference>
<dbReference type="RefSeq" id="WP_320003450.1">
    <property type="nucleotide sequence ID" value="NZ_JAUHJS010000002.1"/>
</dbReference>
<keyword evidence="4" id="KW-1185">Reference proteome</keyword>
<sequence>MELQEKIISGIQQVGIGIRNVDEAWAFYRKNFGFDVPVFRDKATANLMVRYTGGKTFSRDAVLALNMQGGGGFEIWQFTDRTPQPAEFAIQAGDLGIYAVKVKCTDVAACYAEFQKRKLDIVGPLAKNPAGDLHFYVRDPYGNVFEIVKGLAWFKTGRSLMGGVGGVTIGVTDMDKAITFYSSLLGYSQKVYDTTATFEDFAGLPGGTDTFRRVLLRHPEVRTGAFAKLLGPTEIELISVQSRTAKKMYENRFWGDLGFIHVCFDITGMKLLEKECATKGYPFTVDSANSFDMGEAAGHFSYCEDPDGTLIEFVETHRVPILKKLGLYLNLKNRKPGKALPNWMVSALGISRVKD</sequence>
<dbReference type="InterPro" id="IPR037523">
    <property type="entry name" value="VOC_core"/>
</dbReference>
<dbReference type="SUPFAM" id="SSF54593">
    <property type="entry name" value="Glyoxalase/Bleomycin resistance protein/Dihydroxybiphenyl dioxygenase"/>
    <property type="match status" value="2"/>
</dbReference>
<proteinExistence type="predicted"/>
<evidence type="ECO:0000313" key="4">
    <source>
        <dbReference type="Proteomes" id="UP001168552"/>
    </source>
</evidence>
<dbReference type="InterPro" id="IPR051785">
    <property type="entry name" value="MMCE/EMCE_epimerase"/>
</dbReference>
<protein>
    <submittedName>
        <fullName evidence="3">VOC family protein</fullName>
    </submittedName>
</protein>
<dbReference type="EMBL" id="JAUHJS010000002">
    <property type="protein sequence ID" value="MDN4164926.1"/>
    <property type="molecule type" value="Genomic_DNA"/>
</dbReference>
<evidence type="ECO:0000256" key="1">
    <source>
        <dbReference type="ARBA" id="ARBA00022723"/>
    </source>
</evidence>
<reference evidence="3" key="1">
    <citation type="submission" date="2023-06" db="EMBL/GenBank/DDBJ databases">
        <title>Cytophagales bacterium Strain LB-30, isolated from soil.</title>
        <authorList>
            <person name="Liu B."/>
        </authorList>
    </citation>
    <scope>NUCLEOTIDE SEQUENCE</scope>
    <source>
        <strain evidence="3">LB-30</strain>
    </source>
</reference>
<dbReference type="Proteomes" id="UP001168552">
    <property type="component" value="Unassembled WGS sequence"/>
</dbReference>
<dbReference type="Pfam" id="PF00903">
    <property type="entry name" value="Glyoxalase"/>
    <property type="match status" value="2"/>
</dbReference>
<dbReference type="InterPro" id="IPR029068">
    <property type="entry name" value="Glyas_Bleomycin-R_OHBP_Dase"/>
</dbReference>
<dbReference type="PANTHER" id="PTHR43048">
    <property type="entry name" value="METHYLMALONYL-COA EPIMERASE"/>
    <property type="match status" value="1"/>
</dbReference>
<accession>A0ABT8F391</accession>
<feature type="domain" description="VOC" evidence="2">
    <location>
        <begin position="163"/>
        <end position="316"/>
    </location>
</feature>
<comment type="caution">
    <text evidence="3">The sequence shown here is derived from an EMBL/GenBank/DDBJ whole genome shotgun (WGS) entry which is preliminary data.</text>
</comment>
<keyword evidence="1" id="KW-0479">Metal-binding</keyword>
<dbReference type="PROSITE" id="PS51819">
    <property type="entry name" value="VOC"/>
    <property type="match status" value="2"/>
</dbReference>
<organism evidence="3 4">
    <name type="scientific">Shiella aurantiaca</name>
    <dbReference type="NCBI Taxonomy" id="3058365"/>
    <lineage>
        <taxon>Bacteria</taxon>
        <taxon>Pseudomonadati</taxon>
        <taxon>Bacteroidota</taxon>
        <taxon>Cytophagia</taxon>
        <taxon>Cytophagales</taxon>
        <taxon>Shiellaceae</taxon>
        <taxon>Shiella</taxon>
    </lineage>
</organism>
<evidence type="ECO:0000313" key="3">
    <source>
        <dbReference type="EMBL" id="MDN4164926.1"/>
    </source>
</evidence>
<evidence type="ECO:0000259" key="2">
    <source>
        <dbReference type="PROSITE" id="PS51819"/>
    </source>
</evidence>
<dbReference type="Gene3D" id="3.10.180.10">
    <property type="entry name" value="2,3-Dihydroxybiphenyl 1,2-Dioxygenase, domain 1"/>
    <property type="match status" value="2"/>
</dbReference>
<name>A0ABT8F391_9BACT</name>
<dbReference type="PANTHER" id="PTHR43048:SF3">
    <property type="entry name" value="METHYLMALONYL-COA EPIMERASE, MITOCHONDRIAL"/>
    <property type="match status" value="1"/>
</dbReference>
<gene>
    <name evidence="3" type="ORF">QWY31_05400</name>
</gene>